<feature type="domain" description="RRM" evidence="5">
    <location>
        <begin position="3"/>
        <end position="74"/>
    </location>
</feature>
<dbReference type="EMBL" id="HBUF01045067">
    <property type="protein sequence ID" value="CAG6619182.1"/>
    <property type="molecule type" value="Transcribed_RNA"/>
</dbReference>
<evidence type="ECO:0000259" key="5">
    <source>
        <dbReference type="PROSITE" id="PS50102"/>
    </source>
</evidence>
<protein>
    <submittedName>
        <fullName evidence="6">RNA-binding protein 12</fullName>
    </submittedName>
</protein>
<dbReference type="InterPro" id="IPR035979">
    <property type="entry name" value="RBD_domain_sf"/>
</dbReference>
<dbReference type="CDD" id="cd12510">
    <property type="entry name" value="RRM1_RBM12_like"/>
    <property type="match status" value="1"/>
</dbReference>
<dbReference type="InterPro" id="IPR012677">
    <property type="entry name" value="Nucleotide-bd_a/b_plait_sf"/>
</dbReference>
<dbReference type="PROSITE" id="PS50102">
    <property type="entry name" value="RRM"/>
    <property type="match status" value="1"/>
</dbReference>
<evidence type="ECO:0000256" key="4">
    <source>
        <dbReference type="SAM" id="MobiDB-lite"/>
    </source>
</evidence>
<feature type="compositionally biased region" description="Polar residues" evidence="4">
    <location>
        <begin position="261"/>
        <end position="278"/>
    </location>
</feature>
<evidence type="ECO:0000313" key="6">
    <source>
        <dbReference type="EMBL" id="CAG6619182.1"/>
    </source>
</evidence>
<feature type="compositionally biased region" description="Gly residues" evidence="4">
    <location>
        <begin position="312"/>
        <end position="326"/>
    </location>
</feature>
<proteinExistence type="predicted"/>
<feature type="compositionally biased region" description="Low complexity" evidence="4">
    <location>
        <begin position="279"/>
        <end position="290"/>
    </location>
</feature>
<feature type="region of interest" description="Disordered" evidence="4">
    <location>
        <begin position="125"/>
        <end position="147"/>
    </location>
</feature>
<feature type="compositionally biased region" description="Low complexity" evidence="4">
    <location>
        <begin position="136"/>
        <end position="147"/>
    </location>
</feature>
<dbReference type="InterPro" id="IPR050666">
    <property type="entry name" value="ESRP"/>
</dbReference>
<accession>A0A8D8M7D3</accession>
<dbReference type="SUPFAM" id="SSF54928">
    <property type="entry name" value="RNA-binding domain, RBD"/>
    <property type="match status" value="1"/>
</dbReference>
<keyword evidence="1" id="KW-0677">Repeat</keyword>
<dbReference type="PANTHER" id="PTHR13976">
    <property type="entry name" value="HETEROGENEOUS NUCLEAR RIBONUCLEOPROTEIN-RELATED"/>
    <property type="match status" value="1"/>
</dbReference>
<name>A0A8D8M7D3_9HEMI</name>
<sequence>MSVIIRLQNLPWSANSMDIRNYFQGLSIPEGGVHIVGGEQGDAFIAFSTDEDARQAMAHDGGKIKEVKIKLLLSSRSEMQKVIEQARQTSMNFQTMIQTPPVVPVMNQQPLTTPNPMMGHMTQVQPTPAAQPAPPLGQQAATTAPAAQNQTNFTQQALAQKDWQGMAAMGMPAQPMGVSAGQPLTMPGMIPGMPGMPPNALSMMGLMPGLPAQFIQMAQMGLLGPNPMAMAANFFTAAQKMPGAQPMPGTQPMPGQPGATDTPQQTSNVHPVFSNNQFLPGGPTGNAAPPMGGPGLPPNAMAGNFPFNQMPGGPGLGANQPGGHGLGANHSNQSGQMPGGPGLGANHSNQPGQMPGGHGLGANHSNQPGQMPDYMSLRHIV</sequence>
<dbReference type="AlphaFoldDB" id="A0A8D8M7D3"/>
<organism evidence="6">
    <name type="scientific">Cacopsylla melanoneura</name>
    <dbReference type="NCBI Taxonomy" id="428564"/>
    <lineage>
        <taxon>Eukaryota</taxon>
        <taxon>Metazoa</taxon>
        <taxon>Ecdysozoa</taxon>
        <taxon>Arthropoda</taxon>
        <taxon>Hexapoda</taxon>
        <taxon>Insecta</taxon>
        <taxon>Pterygota</taxon>
        <taxon>Neoptera</taxon>
        <taxon>Paraneoptera</taxon>
        <taxon>Hemiptera</taxon>
        <taxon>Sternorrhyncha</taxon>
        <taxon>Psylloidea</taxon>
        <taxon>Psyllidae</taxon>
        <taxon>Psyllinae</taxon>
        <taxon>Cacopsylla</taxon>
    </lineage>
</organism>
<evidence type="ECO:0000256" key="3">
    <source>
        <dbReference type="PROSITE-ProRule" id="PRU00176"/>
    </source>
</evidence>
<dbReference type="InterPro" id="IPR000504">
    <property type="entry name" value="RRM_dom"/>
</dbReference>
<dbReference type="GO" id="GO:0003723">
    <property type="term" value="F:RNA binding"/>
    <property type="evidence" value="ECO:0007669"/>
    <property type="project" value="UniProtKB-UniRule"/>
</dbReference>
<feature type="region of interest" description="Disordered" evidence="4">
    <location>
        <begin position="242"/>
        <end position="381"/>
    </location>
</feature>
<dbReference type="EMBL" id="HBUF01045066">
    <property type="protein sequence ID" value="CAG6619181.1"/>
    <property type="molecule type" value="Transcribed_RNA"/>
</dbReference>
<dbReference type="EMBL" id="HBUF01045068">
    <property type="protein sequence ID" value="CAG6619183.1"/>
    <property type="molecule type" value="Transcribed_RNA"/>
</dbReference>
<evidence type="ECO:0000256" key="1">
    <source>
        <dbReference type="ARBA" id="ARBA00022737"/>
    </source>
</evidence>
<dbReference type="Gene3D" id="3.30.70.330">
    <property type="match status" value="1"/>
</dbReference>
<evidence type="ECO:0000256" key="2">
    <source>
        <dbReference type="ARBA" id="ARBA00022884"/>
    </source>
</evidence>
<reference evidence="6" key="1">
    <citation type="submission" date="2021-05" db="EMBL/GenBank/DDBJ databases">
        <authorList>
            <person name="Alioto T."/>
            <person name="Alioto T."/>
            <person name="Gomez Garrido J."/>
        </authorList>
    </citation>
    <scope>NUCLEOTIDE SEQUENCE</scope>
</reference>
<keyword evidence="2 3" id="KW-0694">RNA-binding</keyword>